<comment type="similarity">
    <text evidence="2">Belongs to the CPA3 antiporters (TC 2.A.63) subunit C family.</text>
</comment>
<dbReference type="Proteomes" id="UP001494902">
    <property type="component" value="Unassembled WGS sequence"/>
</dbReference>
<evidence type="ECO:0000256" key="4">
    <source>
        <dbReference type="ARBA" id="ARBA00022692"/>
    </source>
</evidence>
<dbReference type="PANTHER" id="PTHR34583:SF2">
    <property type="entry name" value="ANTIPORTER SUBUNIT MNHC2-RELATED"/>
    <property type="match status" value="1"/>
</dbReference>
<evidence type="ECO:0000256" key="2">
    <source>
        <dbReference type="ARBA" id="ARBA00010388"/>
    </source>
</evidence>
<dbReference type="PANTHER" id="PTHR34583">
    <property type="entry name" value="ANTIPORTER SUBUNIT MNHC2-RELATED"/>
    <property type="match status" value="1"/>
</dbReference>
<keyword evidence="6 8" id="KW-0472">Membrane</keyword>
<keyword evidence="4 8" id="KW-0812">Transmembrane</keyword>
<feature type="compositionally biased region" description="Basic and acidic residues" evidence="7">
    <location>
        <begin position="113"/>
        <end position="129"/>
    </location>
</feature>
<sequence>MILALTIGLLVAGAAYLMFDRSYLRTILGLLLFGHAVNLLLFATGGTQRRGEPLEGTDPALSADPLPQAFVLTAIVIAFAIVVVMLVLAVTGRAGDDTRDRGPAETPDDDGDDRTGDGSRTENGSRDGDDGPTGDPQGHGGPASNGDRPADRAGVTR</sequence>
<protein>
    <submittedName>
        <fullName evidence="9">Cation:proton antiporter subunit C</fullName>
    </submittedName>
</protein>
<evidence type="ECO:0000313" key="10">
    <source>
        <dbReference type="Proteomes" id="UP001494902"/>
    </source>
</evidence>
<evidence type="ECO:0000313" key="9">
    <source>
        <dbReference type="EMBL" id="MEQ3553630.1"/>
    </source>
</evidence>
<gene>
    <name evidence="9" type="ORF">WIS52_24425</name>
</gene>
<feature type="region of interest" description="Disordered" evidence="7">
    <location>
        <begin position="94"/>
        <end position="157"/>
    </location>
</feature>
<feature type="transmembrane region" description="Helical" evidence="8">
    <location>
        <begin position="69"/>
        <end position="90"/>
    </location>
</feature>
<dbReference type="Pfam" id="PF00420">
    <property type="entry name" value="Oxidored_q2"/>
    <property type="match status" value="1"/>
</dbReference>
<evidence type="ECO:0000256" key="7">
    <source>
        <dbReference type="SAM" id="MobiDB-lite"/>
    </source>
</evidence>
<keyword evidence="5 8" id="KW-1133">Transmembrane helix</keyword>
<evidence type="ECO:0000256" key="8">
    <source>
        <dbReference type="SAM" id="Phobius"/>
    </source>
</evidence>
<feature type="transmembrane region" description="Helical" evidence="8">
    <location>
        <begin position="24"/>
        <end position="43"/>
    </location>
</feature>
<proteinExistence type="inferred from homology"/>
<name>A0ABV1KGP1_9PSEU</name>
<reference evidence="9 10" key="1">
    <citation type="submission" date="2024-03" db="EMBL/GenBank/DDBJ databases">
        <title>Draft genome sequence of Pseudonocardia nematodicida JCM 31783.</title>
        <authorList>
            <person name="Butdee W."/>
            <person name="Duangmal K."/>
        </authorList>
    </citation>
    <scope>NUCLEOTIDE SEQUENCE [LARGE SCALE GENOMIC DNA]</scope>
    <source>
        <strain evidence="9 10">JCM 31783</strain>
    </source>
</reference>
<keyword evidence="3" id="KW-1003">Cell membrane</keyword>
<accession>A0ABV1KGP1</accession>
<dbReference type="EMBL" id="JBEDNQ010000011">
    <property type="protein sequence ID" value="MEQ3553630.1"/>
    <property type="molecule type" value="Genomic_DNA"/>
</dbReference>
<evidence type="ECO:0000256" key="6">
    <source>
        <dbReference type="ARBA" id="ARBA00023136"/>
    </source>
</evidence>
<comment type="caution">
    <text evidence="9">The sequence shown here is derived from an EMBL/GenBank/DDBJ whole genome shotgun (WGS) entry which is preliminary data.</text>
</comment>
<evidence type="ECO:0000256" key="1">
    <source>
        <dbReference type="ARBA" id="ARBA00004651"/>
    </source>
</evidence>
<evidence type="ECO:0000256" key="5">
    <source>
        <dbReference type="ARBA" id="ARBA00022989"/>
    </source>
</evidence>
<dbReference type="RefSeq" id="WP_349300696.1">
    <property type="nucleotide sequence ID" value="NZ_JBEDNQ010000011.1"/>
</dbReference>
<dbReference type="Gene3D" id="1.10.287.3510">
    <property type="match status" value="1"/>
</dbReference>
<comment type="subcellular location">
    <subcellularLocation>
        <location evidence="1">Cell membrane</location>
        <topology evidence="1">Multi-pass membrane protein</topology>
    </subcellularLocation>
</comment>
<keyword evidence="10" id="KW-1185">Reference proteome</keyword>
<dbReference type="InterPro" id="IPR039428">
    <property type="entry name" value="NUOK/Mnh_C1-like"/>
</dbReference>
<dbReference type="InterPro" id="IPR050601">
    <property type="entry name" value="CPA3_antiporter_subunitC"/>
</dbReference>
<feature type="compositionally biased region" description="Basic and acidic residues" evidence="7">
    <location>
        <begin position="94"/>
        <end position="103"/>
    </location>
</feature>
<evidence type="ECO:0000256" key="3">
    <source>
        <dbReference type="ARBA" id="ARBA00022475"/>
    </source>
</evidence>
<organism evidence="9 10">
    <name type="scientific">Pseudonocardia nematodicida</name>
    <dbReference type="NCBI Taxonomy" id="1206997"/>
    <lineage>
        <taxon>Bacteria</taxon>
        <taxon>Bacillati</taxon>
        <taxon>Actinomycetota</taxon>
        <taxon>Actinomycetes</taxon>
        <taxon>Pseudonocardiales</taxon>
        <taxon>Pseudonocardiaceae</taxon>
        <taxon>Pseudonocardia</taxon>
    </lineage>
</organism>